<comment type="subcellular location">
    <subcellularLocation>
        <location evidence="1">Cell inner membrane</location>
    </subcellularLocation>
</comment>
<protein>
    <submittedName>
        <fullName evidence="9">Paraquat-inducible protein B</fullName>
    </submittedName>
</protein>
<dbReference type="PANTHER" id="PTHR30462:SF0">
    <property type="entry name" value="INTERMEMBRANE TRANSPORT PROTEIN YEBT"/>
    <property type="match status" value="1"/>
</dbReference>
<dbReference type="GO" id="GO:0005886">
    <property type="term" value="C:plasma membrane"/>
    <property type="evidence" value="ECO:0007669"/>
    <property type="project" value="UniProtKB-SubCell"/>
</dbReference>
<evidence type="ECO:0000256" key="4">
    <source>
        <dbReference type="ARBA" id="ARBA00022692"/>
    </source>
</evidence>
<organism evidence="9 10">
    <name type="scientific">Pseudoduganella namucuonensis</name>
    <dbReference type="NCBI Taxonomy" id="1035707"/>
    <lineage>
        <taxon>Bacteria</taxon>
        <taxon>Pseudomonadati</taxon>
        <taxon>Pseudomonadota</taxon>
        <taxon>Betaproteobacteria</taxon>
        <taxon>Burkholderiales</taxon>
        <taxon>Oxalobacteraceae</taxon>
        <taxon>Telluria group</taxon>
        <taxon>Pseudoduganella</taxon>
    </lineage>
</organism>
<evidence type="ECO:0000313" key="10">
    <source>
        <dbReference type="Proteomes" id="UP000199391"/>
    </source>
</evidence>
<accession>A0A1I7F543</accession>
<keyword evidence="5 7" id="KW-1133">Transmembrane helix</keyword>
<gene>
    <name evidence="9" type="ORF">SAMN05216552_1001381</name>
</gene>
<dbReference type="InterPro" id="IPR003399">
    <property type="entry name" value="Mce/MlaD"/>
</dbReference>
<evidence type="ECO:0000256" key="6">
    <source>
        <dbReference type="ARBA" id="ARBA00023136"/>
    </source>
</evidence>
<dbReference type="EMBL" id="FPBO01000001">
    <property type="protein sequence ID" value="SFU31270.1"/>
    <property type="molecule type" value="Genomic_DNA"/>
</dbReference>
<dbReference type="RefSeq" id="WP_093552887.1">
    <property type="nucleotide sequence ID" value="NZ_FPBO01000001.1"/>
</dbReference>
<feature type="domain" description="Mce/MlaD" evidence="8">
    <location>
        <begin position="46"/>
        <end position="137"/>
    </location>
</feature>
<evidence type="ECO:0000313" key="9">
    <source>
        <dbReference type="EMBL" id="SFU31270.1"/>
    </source>
</evidence>
<keyword evidence="3" id="KW-0997">Cell inner membrane</keyword>
<dbReference type="STRING" id="1035707.SAMN05216552_1001381"/>
<name>A0A1I7F543_9BURK</name>
<proteinExistence type="predicted"/>
<evidence type="ECO:0000256" key="7">
    <source>
        <dbReference type="SAM" id="Phobius"/>
    </source>
</evidence>
<feature type="domain" description="Mce/MlaD" evidence="8">
    <location>
        <begin position="291"/>
        <end position="394"/>
    </location>
</feature>
<evidence type="ECO:0000256" key="2">
    <source>
        <dbReference type="ARBA" id="ARBA00022475"/>
    </source>
</evidence>
<evidence type="ECO:0000259" key="8">
    <source>
        <dbReference type="Pfam" id="PF02470"/>
    </source>
</evidence>
<feature type="transmembrane region" description="Helical" evidence="7">
    <location>
        <begin position="21"/>
        <end position="39"/>
    </location>
</feature>
<sequence>MSDEERLPEPRVEQASRWLPSLVWLVPLLAALIGLGLVAKSVVDKGPTVVVSFHSGDGLEAGKTRVKYKDVDIGVVRTIALDPDLSKVLVTIDMSKEAKRFTAADTRFWVVKPRIGASGVSGLGTLLSGAYIGVDAGKGAVGTTAFTGLETAPPVTVDQKGSQFTLHAESLGSIDVGSPVFYRRIQVGQVIDFALEKEGKGVVMRVFVNAPYEQYVGKNTRWWHASGVDLRLDSGGFKVNTQSLAALLVGGIAFESMSGHKPDTVAPSGTNFLLSEDQASALREPDGQPITSVFYFDQSLRGLSPGAPIDFRGIVLGEVRSVGVEFDPAKKSFRMPVTVDLYPARLGKRFQQALAADPDKAGPAVLERMVSRGLRAQLRTGNLLTGQLYIALDFFPNSPAVKLDVDQYPLEVPTIPNSLEELQTQLSSIARKLDKVPFDDIGNNLNATLKNANALFKQLDAQVLPEMKSTLGAAKQTFGAAEQILQKDSPVQSDLREALQQLTQTMQSLNALSDYLERHPESLLRGKQGDKK</sequence>
<evidence type="ECO:0000256" key="1">
    <source>
        <dbReference type="ARBA" id="ARBA00004533"/>
    </source>
</evidence>
<dbReference type="Pfam" id="PF02470">
    <property type="entry name" value="MlaD"/>
    <property type="match status" value="3"/>
</dbReference>
<keyword evidence="10" id="KW-1185">Reference proteome</keyword>
<dbReference type="PANTHER" id="PTHR30462">
    <property type="entry name" value="INTERMEMBRANE TRANSPORT PROTEIN PQIB-RELATED"/>
    <property type="match status" value="1"/>
</dbReference>
<dbReference type="InterPro" id="IPR051800">
    <property type="entry name" value="PqiA-PqiB_transport"/>
</dbReference>
<dbReference type="Proteomes" id="UP000199391">
    <property type="component" value="Unassembled WGS sequence"/>
</dbReference>
<evidence type="ECO:0000256" key="5">
    <source>
        <dbReference type="ARBA" id="ARBA00022989"/>
    </source>
</evidence>
<reference evidence="10" key="1">
    <citation type="submission" date="2016-10" db="EMBL/GenBank/DDBJ databases">
        <authorList>
            <person name="Varghese N."/>
            <person name="Submissions S."/>
        </authorList>
    </citation>
    <scope>NUCLEOTIDE SEQUENCE [LARGE SCALE GENOMIC DNA]</scope>
    <source>
        <strain evidence="10">CGMCC 1.11014</strain>
    </source>
</reference>
<feature type="domain" description="Mce/MlaD" evidence="8">
    <location>
        <begin position="161"/>
        <end position="221"/>
    </location>
</feature>
<keyword evidence="2" id="KW-1003">Cell membrane</keyword>
<evidence type="ECO:0000256" key="3">
    <source>
        <dbReference type="ARBA" id="ARBA00022519"/>
    </source>
</evidence>
<dbReference type="AlphaFoldDB" id="A0A1I7F543"/>
<keyword evidence="6 7" id="KW-0472">Membrane</keyword>
<keyword evidence="4 7" id="KW-0812">Transmembrane</keyword>
<dbReference type="OrthoDB" id="9806984at2"/>